<dbReference type="CDD" id="cd02995">
    <property type="entry name" value="PDI_a_PDI_a'_C"/>
    <property type="match status" value="1"/>
</dbReference>
<dbReference type="Gene3D" id="3.40.30.10">
    <property type="entry name" value="Glutaredoxin"/>
    <property type="match status" value="2"/>
</dbReference>
<proteinExistence type="inferred from homology"/>
<comment type="similarity">
    <text evidence="1">Belongs to the protein disulfide isomerase family.</text>
</comment>
<protein>
    <submittedName>
        <fullName evidence="4">Bifunctional Thioredoxin-like superfamily/Thioredoxin domain</fullName>
    </submittedName>
</protein>
<evidence type="ECO:0000256" key="1">
    <source>
        <dbReference type="ARBA" id="ARBA00006347"/>
    </source>
</evidence>
<accession>A0AAD9UPS9</accession>
<comment type="caution">
    <text evidence="4">The sequence shown here is derived from an EMBL/GenBank/DDBJ whole genome shotgun (WGS) entry which is preliminary data.</text>
</comment>
<dbReference type="AlphaFoldDB" id="A0AAD9UPS9"/>
<dbReference type="GeneID" id="94334407"/>
<dbReference type="GO" id="GO:0003756">
    <property type="term" value="F:protein disulfide isomerase activity"/>
    <property type="evidence" value="ECO:0007669"/>
    <property type="project" value="TreeGrafter"/>
</dbReference>
<gene>
    <name evidence="4" type="ORF">BdWA1_000109</name>
</gene>
<reference evidence="4" key="1">
    <citation type="journal article" date="2023" name="Nat. Microbiol.">
        <title>Babesia duncani multi-omics identifies virulence factors and drug targets.</title>
        <authorList>
            <person name="Singh P."/>
            <person name="Lonardi S."/>
            <person name="Liang Q."/>
            <person name="Vydyam P."/>
            <person name="Khabirova E."/>
            <person name="Fang T."/>
            <person name="Gihaz S."/>
            <person name="Thekkiniath J."/>
            <person name="Munshi M."/>
            <person name="Abel S."/>
            <person name="Ciampossin L."/>
            <person name="Batugedara G."/>
            <person name="Gupta M."/>
            <person name="Lu X.M."/>
            <person name="Lenz T."/>
            <person name="Chakravarty S."/>
            <person name="Cornillot E."/>
            <person name="Hu Y."/>
            <person name="Ma W."/>
            <person name="Gonzalez L.M."/>
            <person name="Sanchez S."/>
            <person name="Estrada K."/>
            <person name="Sanchez-Flores A."/>
            <person name="Montero E."/>
            <person name="Harb O.S."/>
            <person name="Le Roch K.G."/>
            <person name="Mamoun C.B."/>
        </authorList>
    </citation>
    <scope>NUCLEOTIDE SEQUENCE</scope>
    <source>
        <strain evidence="4">WA1</strain>
    </source>
</reference>
<dbReference type="GO" id="GO:0005783">
    <property type="term" value="C:endoplasmic reticulum"/>
    <property type="evidence" value="ECO:0007669"/>
    <property type="project" value="TreeGrafter"/>
</dbReference>
<keyword evidence="2" id="KW-0732">Signal</keyword>
<evidence type="ECO:0000313" key="5">
    <source>
        <dbReference type="Proteomes" id="UP001214638"/>
    </source>
</evidence>
<dbReference type="EMBL" id="JALLKP010000001">
    <property type="protein sequence ID" value="KAK2197110.1"/>
    <property type="molecule type" value="Genomic_DNA"/>
</dbReference>
<dbReference type="Pfam" id="PF00085">
    <property type="entry name" value="Thioredoxin"/>
    <property type="match status" value="1"/>
</dbReference>
<dbReference type="GO" id="GO:0034976">
    <property type="term" value="P:response to endoplasmic reticulum stress"/>
    <property type="evidence" value="ECO:0007669"/>
    <property type="project" value="TreeGrafter"/>
</dbReference>
<keyword evidence="5" id="KW-1185">Reference proteome</keyword>
<feature type="chain" id="PRO_5042257883" evidence="2">
    <location>
        <begin position="24"/>
        <end position="529"/>
    </location>
</feature>
<sequence>MEMLQILSAYLVLAVPFFKGVIGNDKHTVVSVLDDTEQLTGTSVNDFVKDTERIGIVLKYPSYSVFENTGTREFSTISKIFKDNTKCKFGMYQVPVHLDSTQDDLHSTVYYMKDGKMVVYDGPLTVGGIMGWISFEQLCDITIEDLGRIKLYHNSLEGGYMQLYIFLTEATNDLERVKAIHNDLVMTGFKTPIIHTTNEEAMSFLLQKYGLELHVITLPAIMVCRNIPHMQRVYFYWKDWPNDEEIKKFFQVQLVPTVHGTDSFMFNELLKEEKIFVYIYTKDDDIKKYIDHLWLNKVAKNNLDIFRFIYCKGNPQIEMKLNKLLVIDYEYVECAVRAFEMHPSRGEFVKYRPVSLYDGEITQAGFIKFLHDLRDGRLHHFVKSENAIPEKIDIGPVKTIVGEDFHHRVIESDCDYLILFYSPWCGHCHHAKRIFRDLGRRVKGVDHLLIGKFDAFNNEVEHIIISQYPTILMFPHAHKHEPVMYTGEVTIEGLARFVERECKKAWVSAKTILSREVKHEQLFEFHSEL</sequence>
<evidence type="ECO:0000313" key="4">
    <source>
        <dbReference type="EMBL" id="KAK2197110.1"/>
    </source>
</evidence>
<dbReference type="RefSeq" id="XP_067803952.1">
    <property type="nucleotide sequence ID" value="XM_067945161.1"/>
</dbReference>
<dbReference type="Proteomes" id="UP001214638">
    <property type="component" value="Unassembled WGS sequence"/>
</dbReference>
<evidence type="ECO:0000256" key="2">
    <source>
        <dbReference type="SAM" id="SignalP"/>
    </source>
</evidence>
<dbReference type="SUPFAM" id="SSF52833">
    <property type="entry name" value="Thioredoxin-like"/>
    <property type="match status" value="2"/>
</dbReference>
<evidence type="ECO:0000259" key="3">
    <source>
        <dbReference type="Pfam" id="PF00085"/>
    </source>
</evidence>
<dbReference type="KEGG" id="bdw:94334407"/>
<dbReference type="PANTHER" id="PTHR18929">
    <property type="entry name" value="PROTEIN DISULFIDE ISOMERASE"/>
    <property type="match status" value="1"/>
</dbReference>
<dbReference type="InterPro" id="IPR013766">
    <property type="entry name" value="Thioredoxin_domain"/>
</dbReference>
<feature type="domain" description="Thioredoxin" evidence="3">
    <location>
        <begin position="397"/>
        <end position="499"/>
    </location>
</feature>
<organism evidence="4 5">
    <name type="scientific">Babesia duncani</name>
    <dbReference type="NCBI Taxonomy" id="323732"/>
    <lineage>
        <taxon>Eukaryota</taxon>
        <taxon>Sar</taxon>
        <taxon>Alveolata</taxon>
        <taxon>Apicomplexa</taxon>
        <taxon>Aconoidasida</taxon>
        <taxon>Piroplasmida</taxon>
        <taxon>Babesiidae</taxon>
        <taxon>Babesia</taxon>
    </lineage>
</organism>
<dbReference type="InterPro" id="IPR036249">
    <property type="entry name" value="Thioredoxin-like_sf"/>
</dbReference>
<dbReference type="GO" id="GO:0006457">
    <property type="term" value="P:protein folding"/>
    <property type="evidence" value="ECO:0007669"/>
    <property type="project" value="TreeGrafter"/>
</dbReference>
<name>A0AAD9UPS9_9APIC</name>
<dbReference type="Pfam" id="PF13848">
    <property type="entry name" value="Thioredoxin_6"/>
    <property type="match status" value="1"/>
</dbReference>
<feature type="signal peptide" evidence="2">
    <location>
        <begin position="1"/>
        <end position="23"/>
    </location>
</feature>